<reference evidence="4" key="3">
    <citation type="submission" date="2025-04" db="UniProtKB">
        <authorList>
            <consortium name="RefSeq"/>
        </authorList>
    </citation>
    <scope>IDENTIFICATION</scope>
    <source>
        <strain evidence="4">CBS 304.34</strain>
    </source>
</reference>
<feature type="chain" id="PRO_5044628960" evidence="1">
    <location>
        <begin position="18"/>
        <end position="232"/>
    </location>
</feature>
<dbReference type="Proteomes" id="UP000504636">
    <property type="component" value="Unplaced"/>
</dbReference>
<keyword evidence="1" id="KW-0732">Signal</keyword>
<feature type="signal peptide" evidence="1">
    <location>
        <begin position="1"/>
        <end position="17"/>
    </location>
</feature>
<evidence type="ECO:0000256" key="1">
    <source>
        <dbReference type="SAM" id="SignalP"/>
    </source>
</evidence>
<evidence type="ECO:0000313" key="2">
    <source>
        <dbReference type="EMBL" id="KAF2805325.1"/>
    </source>
</evidence>
<name>A0A6A6YB42_9PEZI</name>
<evidence type="ECO:0000313" key="3">
    <source>
        <dbReference type="Proteomes" id="UP000504636"/>
    </source>
</evidence>
<evidence type="ECO:0000313" key="4">
    <source>
        <dbReference type="RefSeq" id="XP_033572289.1"/>
    </source>
</evidence>
<protein>
    <submittedName>
        <fullName evidence="2 4">Uncharacterized protein</fullName>
    </submittedName>
</protein>
<sequence length="232" mass="24864">MTMCVGPLVGLVPITTAAPPYQNYSTAYGTTVAGNSSCSTYYRATSTSVCATTLTANGTAAVAPAPSVVTKITYHLAPWQALLVGDTPNEVGSKVCTVKNNDTLECIHYEEVWEVQPATIQTTRTSYVDLTTTVTGPGRFMIETLHMDITQTETIVTVSTKMLLASDMEVETIIKSTKTSSTKLPDTTIYITKSVKHAPTKTNATTTVHETRITTVVLTTTLTRQCSHSPSS</sequence>
<dbReference type="OrthoDB" id="4121208at2759"/>
<reference evidence="4" key="2">
    <citation type="submission" date="2020-04" db="EMBL/GenBank/DDBJ databases">
        <authorList>
            <consortium name="NCBI Genome Project"/>
        </authorList>
    </citation>
    <scope>NUCLEOTIDE SEQUENCE</scope>
    <source>
        <strain evidence="4">CBS 304.34</strain>
    </source>
</reference>
<proteinExistence type="predicted"/>
<reference evidence="2 4" key="1">
    <citation type="journal article" date="2020" name="Stud. Mycol.">
        <title>101 Dothideomycetes genomes: a test case for predicting lifestyles and emergence of pathogens.</title>
        <authorList>
            <person name="Haridas S."/>
            <person name="Albert R."/>
            <person name="Binder M."/>
            <person name="Bloem J."/>
            <person name="Labutti K."/>
            <person name="Salamov A."/>
            <person name="Andreopoulos B."/>
            <person name="Baker S."/>
            <person name="Barry K."/>
            <person name="Bills G."/>
            <person name="Bluhm B."/>
            <person name="Cannon C."/>
            <person name="Castanera R."/>
            <person name="Culley D."/>
            <person name="Daum C."/>
            <person name="Ezra D."/>
            <person name="Gonzalez J."/>
            <person name="Henrissat B."/>
            <person name="Kuo A."/>
            <person name="Liang C."/>
            <person name="Lipzen A."/>
            <person name="Lutzoni F."/>
            <person name="Magnuson J."/>
            <person name="Mondo S."/>
            <person name="Nolan M."/>
            <person name="Ohm R."/>
            <person name="Pangilinan J."/>
            <person name="Park H.-J."/>
            <person name="Ramirez L."/>
            <person name="Alfaro M."/>
            <person name="Sun H."/>
            <person name="Tritt A."/>
            <person name="Yoshinaga Y."/>
            <person name="Zwiers L.-H."/>
            <person name="Turgeon B."/>
            <person name="Goodwin S."/>
            <person name="Spatafora J."/>
            <person name="Crous P."/>
            <person name="Grigoriev I."/>
        </authorList>
    </citation>
    <scope>NUCLEOTIDE SEQUENCE</scope>
    <source>
        <strain evidence="2 4">CBS 304.34</strain>
    </source>
</reference>
<dbReference type="GeneID" id="54453384"/>
<organism evidence="2">
    <name type="scientific">Mytilinidion resinicola</name>
    <dbReference type="NCBI Taxonomy" id="574789"/>
    <lineage>
        <taxon>Eukaryota</taxon>
        <taxon>Fungi</taxon>
        <taxon>Dikarya</taxon>
        <taxon>Ascomycota</taxon>
        <taxon>Pezizomycotina</taxon>
        <taxon>Dothideomycetes</taxon>
        <taxon>Pleosporomycetidae</taxon>
        <taxon>Mytilinidiales</taxon>
        <taxon>Mytilinidiaceae</taxon>
        <taxon>Mytilinidion</taxon>
    </lineage>
</organism>
<dbReference type="RefSeq" id="XP_033572289.1">
    <property type="nucleotide sequence ID" value="XM_033712491.1"/>
</dbReference>
<dbReference type="AlphaFoldDB" id="A0A6A6YB42"/>
<dbReference type="EMBL" id="MU003710">
    <property type="protein sequence ID" value="KAF2805325.1"/>
    <property type="molecule type" value="Genomic_DNA"/>
</dbReference>
<keyword evidence="3" id="KW-1185">Reference proteome</keyword>
<accession>A0A6A6YB42</accession>
<gene>
    <name evidence="2 4" type="ORF">BDZ99DRAFT_117846</name>
</gene>